<sequence>MINTAINKNKELDEENRKIQLFRDLMNGVYCEVIIKNYNNIYIFPSGFLDYDYKNMNEIILDDECIILKNIDGKDIGVYFENIIDVEKNEKSVYLFCEEGYYDIELFFDNEGYAEMINGLLREKIY</sequence>
<proteinExistence type="predicted"/>
<dbReference type="Proteomes" id="UP000825015">
    <property type="component" value="Chromosome"/>
</dbReference>
<evidence type="ECO:0000313" key="1">
    <source>
        <dbReference type="EMBL" id="BBL61119.1"/>
    </source>
</evidence>
<protein>
    <submittedName>
        <fullName evidence="1">Uncharacterized protein</fullName>
    </submittedName>
</protein>
<gene>
    <name evidence="1" type="ORF">MarbSA_01590</name>
</gene>
<evidence type="ECO:0000313" key="2">
    <source>
        <dbReference type="Proteomes" id="UP000825015"/>
    </source>
</evidence>
<reference evidence="1" key="1">
    <citation type="submission" date="2019-06" db="EMBL/GenBank/DDBJ databases">
        <title>Complete genome sequence of Methanobrevibacter arboriphilus strain SA.</title>
        <authorList>
            <person name="Asakawa S."/>
        </authorList>
    </citation>
    <scope>NUCLEOTIDE SEQUENCE</scope>
    <source>
        <strain evidence="1">SA</strain>
    </source>
</reference>
<keyword evidence="2" id="KW-1185">Reference proteome</keyword>
<accession>A0ACA8R112</accession>
<dbReference type="EMBL" id="AP019779">
    <property type="protein sequence ID" value="BBL61119.1"/>
    <property type="molecule type" value="Genomic_DNA"/>
</dbReference>
<organism evidence="1 2">
    <name type="scientific">Methanobrevibacter arboriphilus</name>
    <dbReference type="NCBI Taxonomy" id="39441"/>
    <lineage>
        <taxon>Archaea</taxon>
        <taxon>Methanobacteriati</taxon>
        <taxon>Methanobacteriota</taxon>
        <taxon>Methanomada group</taxon>
        <taxon>Methanobacteria</taxon>
        <taxon>Methanobacteriales</taxon>
        <taxon>Methanobacteriaceae</taxon>
        <taxon>Methanobrevibacter</taxon>
    </lineage>
</organism>
<name>A0ACA8R112_METAZ</name>